<evidence type="ECO:0000313" key="4">
    <source>
        <dbReference type="Proteomes" id="UP000011087"/>
    </source>
</evidence>
<dbReference type="EMBL" id="JH992994">
    <property type="protein sequence ID" value="EKX46535.1"/>
    <property type="molecule type" value="Genomic_DNA"/>
</dbReference>
<evidence type="ECO:0000259" key="1">
    <source>
        <dbReference type="Pfam" id="PF13847"/>
    </source>
</evidence>
<protein>
    <recommendedName>
        <fullName evidence="1">Methyltransferase domain-containing protein</fullName>
    </recommendedName>
</protein>
<reference evidence="4" key="2">
    <citation type="submission" date="2012-11" db="EMBL/GenBank/DDBJ databases">
        <authorList>
            <person name="Kuo A."/>
            <person name="Curtis B.A."/>
            <person name="Tanifuji G."/>
            <person name="Burki F."/>
            <person name="Gruber A."/>
            <person name="Irimia M."/>
            <person name="Maruyama S."/>
            <person name="Arias M.C."/>
            <person name="Ball S.G."/>
            <person name="Gile G.H."/>
            <person name="Hirakawa Y."/>
            <person name="Hopkins J.F."/>
            <person name="Rensing S.A."/>
            <person name="Schmutz J."/>
            <person name="Symeonidi A."/>
            <person name="Elias M."/>
            <person name="Eveleigh R.J."/>
            <person name="Herman E.K."/>
            <person name="Klute M.J."/>
            <person name="Nakayama T."/>
            <person name="Obornik M."/>
            <person name="Reyes-Prieto A."/>
            <person name="Armbrust E.V."/>
            <person name="Aves S.J."/>
            <person name="Beiko R.G."/>
            <person name="Coutinho P."/>
            <person name="Dacks J.B."/>
            <person name="Durnford D.G."/>
            <person name="Fast N.M."/>
            <person name="Green B.R."/>
            <person name="Grisdale C."/>
            <person name="Hempe F."/>
            <person name="Henrissat B."/>
            <person name="Hoppner M.P."/>
            <person name="Ishida K.-I."/>
            <person name="Kim E."/>
            <person name="Koreny L."/>
            <person name="Kroth P.G."/>
            <person name="Liu Y."/>
            <person name="Malik S.-B."/>
            <person name="Maier U.G."/>
            <person name="McRose D."/>
            <person name="Mock T."/>
            <person name="Neilson J.A."/>
            <person name="Onodera N.T."/>
            <person name="Poole A.M."/>
            <person name="Pritham E.J."/>
            <person name="Richards T.A."/>
            <person name="Rocap G."/>
            <person name="Roy S.W."/>
            <person name="Sarai C."/>
            <person name="Schaack S."/>
            <person name="Shirato S."/>
            <person name="Slamovits C.H."/>
            <person name="Spencer D.F."/>
            <person name="Suzuki S."/>
            <person name="Worden A.Z."/>
            <person name="Zauner S."/>
            <person name="Barry K."/>
            <person name="Bell C."/>
            <person name="Bharti A.K."/>
            <person name="Crow J.A."/>
            <person name="Grimwood J."/>
            <person name="Kramer R."/>
            <person name="Lindquist E."/>
            <person name="Lucas S."/>
            <person name="Salamov A."/>
            <person name="McFadden G.I."/>
            <person name="Lane C.E."/>
            <person name="Keeling P.J."/>
            <person name="Gray M.W."/>
            <person name="Grigoriev I.V."/>
            <person name="Archibald J.M."/>
        </authorList>
    </citation>
    <scope>NUCLEOTIDE SEQUENCE</scope>
    <source>
        <strain evidence="4">CCMP2712</strain>
    </source>
</reference>
<dbReference type="HOGENOM" id="CLU_770391_0_0_1"/>
<dbReference type="AlphaFoldDB" id="L1JEJ8"/>
<dbReference type="InterPro" id="IPR029063">
    <property type="entry name" value="SAM-dependent_MTases_sf"/>
</dbReference>
<organism evidence="2">
    <name type="scientific">Guillardia theta (strain CCMP2712)</name>
    <name type="common">Cryptophyte</name>
    <dbReference type="NCBI Taxonomy" id="905079"/>
    <lineage>
        <taxon>Eukaryota</taxon>
        <taxon>Cryptophyceae</taxon>
        <taxon>Pyrenomonadales</taxon>
        <taxon>Geminigeraceae</taxon>
        <taxon>Guillardia</taxon>
    </lineage>
</organism>
<dbReference type="Gene3D" id="3.40.50.150">
    <property type="entry name" value="Vaccinia Virus protein VP39"/>
    <property type="match status" value="1"/>
</dbReference>
<dbReference type="SUPFAM" id="SSF53335">
    <property type="entry name" value="S-adenosyl-L-methionine-dependent methyltransferases"/>
    <property type="match status" value="1"/>
</dbReference>
<reference evidence="2 4" key="1">
    <citation type="journal article" date="2012" name="Nature">
        <title>Algal genomes reveal evolutionary mosaicism and the fate of nucleomorphs.</title>
        <authorList>
            <consortium name="DOE Joint Genome Institute"/>
            <person name="Curtis B.A."/>
            <person name="Tanifuji G."/>
            <person name="Burki F."/>
            <person name="Gruber A."/>
            <person name="Irimia M."/>
            <person name="Maruyama S."/>
            <person name="Arias M.C."/>
            <person name="Ball S.G."/>
            <person name="Gile G.H."/>
            <person name="Hirakawa Y."/>
            <person name="Hopkins J.F."/>
            <person name="Kuo A."/>
            <person name="Rensing S.A."/>
            <person name="Schmutz J."/>
            <person name="Symeonidi A."/>
            <person name="Elias M."/>
            <person name="Eveleigh R.J."/>
            <person name="Herman E.K."/>
            <person name="Klute M.J."/>
            <person name="Nakayama T."/>
            <person name="Obornik M."/>
            <person name="Reyes-Prieto A."/>
            <person name="Armbrust E.V."/>
            <person name="Aves S.J."/>
            <person name="Beiko R.G."/>
            <person name="Coutinho P."/>
            <person name="Dacks J.B."/>
            <person name="Durnford D.G."/>
            <person name="Fast N.M."/>
            <person name="Green B.R."/>
            <person name="Grisdale C.J."/>
            <person name="Hempel F."/>
            <person name="Henrissat B."/>
            <person name="Hoppner M.P."/>
            <person name="Ishida K."/>
            <person name="Kim E."/>
            <person name="Koreny L."/>
            <person name="Kroth P.G."/>
            <person name="Liu Y."/>
            <person name="Malik S.B."/>
            <person name="Maier U.G."/>
            <person name="McRose D."/>
            <person name="Mock T."/>
            <person name="Neilson J.A."/>
            <person name="Onodera N.T."/>
            <person name="Poole A.M."/>
            <person name="Pritham E.J."/>
            <person name="Richards T.A."/>
            <person name="Rocap G."/>
            <person name="Roy S.W."/>
            <person name="Sarai C."/>
            <person name="Schaack S."/>
            <person name="Shirato S."/>
            <person name="Slamovits C.H."/>
            <person name="Spencer D.F."/>
            <person name="Suzuki S."/>
            <person name="Worden A.Z."/>
            <person name="Zauner S."/>
            <person name="Barry K."/>
            <person name="Bell C."/>
            <person name="Bharti A.K."/>
            <person name="Crow J.A."/>
            <person name="Grimwood J."/>
            <person name="Kramer R."/>
            <person name="Lindquist E."/>
            <person name="Lucas S."/>
            <person name="Salamov A."/>
            <person name="McFadden G.I."/>
            <person name="Lane C.E."/>
            <person name="Keeling P.J."/>
            <person name="Gray M.W."/>
            <person name="Grigoriev I.V."/>
            <person name="Archibald J.M."/>
        </authorList>
    </citation>
    <scope>NUCLEOTIDE SEQUENCE</scope>
    <source>
        <strain evidence="2 4">CCMP2712</strain>
    </source>
</reference>
<dbReference type="GO" id="GO:0010420">
    <property type="term" value="F:polyprenyldihydroxybenzoate methyltransferase activity"/>
    <property type="evidence" value="ECO:0007669"/>
    <property type="project" value="TreeGrafter"/>
</dbReference>
<dbReference type="RefSeq" id="XP_005833515.1">
    <property type="nucleotide sequence ID" value="XM_005833458.1"/>
</dbReference>
<dbReference type="CDD" id="cd02440">
    <property type="entry name" value="AdoMet_MTases"/>
    <property type="match status" value="1"/>
</dbReference>
<dbReference type="GeneID" id="17303071"/>
<dbReference type="PaxDb" id="55529-EKX46535"/>
<dbReference type="PANTHER" id="PTHR43464">
    <property type="entry name" value="METHYLTRANSFERASE"/>
    <property type="match status" value="1"/>
</dbReference>
<keyword evidence="4" id="KW-1185">Reference proteome</keyword>
<name>L1JEJ8_GUITC</name>
<gene>
    <name evidence="2" type="ORF">GUITHDRAFT_107738</name>
</gene>
<proteinExistence type="predicted"/>
<accession>L1JEJ8</accession>
<dbReference type="PANTHER" id="PTHR43464:SF23">
    <property type="entry name" value="JUVENILE HORMONE ACID O-METHYLTRANSFERASE"/>
    <property type="match status" value="1"/>
</dbReference>
<dbReference type="EnsemblProtists" id="EKX46535">
    <property type="protein sequence ID" value="EKX46535"/>
    <property type="gene ID" value="GUITHDRAFT_107738"/>
</dbReference>
<evidence type="ECO:0000313" key="3">
    <source>
        <dbReference type="EnsemblProtists" id="EKX46535"/>
    </source>
</evidence>
<dbReference type="OrthoDB" id="10069295at2759"/>
<dbReference type="Proteomes" id="UP000011087">
    <property type="component" value="Unassembled WGS sequence"/>
</dbReference>
<dbReference type="KEGG" id="gtt:GUITHDRAFT_107738"/>
<evidence type="ECO:0000313" key="2">
    <source>
        <dbReference type="EMBL" id="EKX46535.1"/>
    </source>
</evidence>
<sequence>MKVVTTRDEAFRIVNGTQKHVILYKGDMEEEVESGITLQACTEDGVEYAELTVVACWLANSSGASQRVIDACGCKDAIELQHLLDESRAMRLEDSEAMMVAQVSFNRLVSATSFESSEFWSKMNAEKIPSKKHLHPSFIGVLQGFWQQRLRFSMLDLGCGDGHVALQLLESAGEQEAVLDVMGVDVCESAVKSAREMAGDKKIPEFRSSLDHSTISFIAQDVTKLDVSSTHGLFDVVLCQLVISVVGGKKERKALLQCIFSHLKEGHAMLLSVSGASEHVNESYRKIYEEDEGLTGEYRSYLSRGSEGQVLYITHHFTEEEIVSLCKEVGFCKIAVHKEIESSSRRPKEKAIFLYVIAYR</sequence>
<dbReference type="Pfam" id="PF13847">
    <property type="entry name" value="Methyltransf_31"/>
    <property type="match status" value="1"/>
</dbReference>
<feature type="domain" description="Methyltransferase" evidence="1">
    <location>
        <begin position="153"/>
        <end position="275"/>
    </location>
</feature>
<reference evidence="3" key="3">
    <citation type="submission" date="2015-06" db="UniProtKB">
        <authorList>
            <consortium name="EnsemblProtists"/>
        </authorList>
    </citation>
    <scope>IDENTIFICATION</scope>
</reference>
<dbReference type="InterPro" id="IPR025714">
    <property type="entry name" value="Methyltranfer_dom"/>
</dbReference>